<dbReference type="Proteomes" id="UP000297527">
    <property type="component" value="Unassembled WGS sequence"/>
</dbReference>
<dbReference type="AlphaFoldDB" id="A0A4Z1I0Z2"/>
<evidence type="ECO:0000313" key="2">
    <source>
        <dbReference type="EMBL" id="TGO55121.1"/>
    </source>
</evidence>
<accession>A0A4Z1I0Z2</accession>
<evidence type="ECO:0000256" key="1">
    <source>
        <dbReference type="SAM" id="MobiDB-lite"/>
    </source>
</evidence>
<keyword evidence="3" id="KW-1185">Reference proteome</keyword>
<name>A0A4Z1I0Z2_9HELO</name>
<comment type="caution">
    <text evidence="2">The sequence shown here is derived from an EMBL/GenBank/DDBJ whole genome shotgun (WGS) entry which is preliminary data.</text>
</comment>
<reference evidence="2 3" key="1">
    <citation type="submission" date="2017-12" db="EMBL/GenBank/DDBJ databases">
        <title>Comparative genomics of Botrytis spp.</title>
        <authorList>
            <person name="Valero-Jimenez C.A."/>
            <person name="Tapia P."/>
            <person name="Veloso J."/>
            <person name="Silva-Moreno E."/>
            <person name="Staats M."/>
            <person name="Valdes J.H."/>
            <person name="Van Kan J.A.L."/>
        </authorList>
    </citation>
    <scope>NUCLEOTIDE SEQUENCE [LARGE SCALE GENOMIC DNA]</scope>
    <source>
        <strain evidence="2 3">MUCL11595</strain>
    </source>
</reference>
<gene>
    <name evidence="2" type="ORF">BCON_0096g00140</name>
</gene>
<dbReference type="EMBL" id="PQXN01000096">
    <property type="protein sequence ID" value="TGO55121.1"/>
    <property type="molecule type" value="Genomic_DNA"/>
</dbReference>
<feature type="region of interest" description="Disordered" evidence="1">
    <location>
        <begin position="1"/>
        <end position="21"/>
    </location>
</feature>
<evidence type="ECO:0000313" key="3">
    <source>
        <dbReference type="Proteomes" id="UP000297527"/>
    </source>
</evidence>
<organism evidence="2 3">
    <name type="scientific">Botryotinia convoluta</name>
    <dbReference type="NCBI Taxonomy" id="54673"/>
    <lineage>
        <taxon>Eukaryota</taxon>
        <taxon>Fungi</taxon>
        <taxon>Dikarya</taxon>
        <taxon>Ascomycota</taxon>
        <taxon>Pezizomycotina</taxon>
        <taxon>Leotiomycetes</taxon>
        <taxon>Helotiales</taxon>
        <taxon>Sclerotiniaceae</taxon>
        <taxon>Botryotinia</taxon>
    </lineage>
</organism>
<sequence>MAWSWQSEDKSSKHYLSPESLDTNPECSMLSTVYLEINVHMCTHLNFMGKYSSLPFIPQDYHHNGDI</sequence>
<protein>
    <submittedName>
        <fullName evidence="2">Uncharacterized protein</fullName>
    </submittedName>
</protein>
<proteinExistence type="predicted"/>